<sequence>MNLNQGGLEKHFEVRSFDCCTDCLRYLAVLQMQDHGQLHYWPSTVAAALVILTSLEGNRDVSCQRVIEILISLYSCALRWREATIAEVQALGVVVHSQGPLFGGVQRNVKSSSDNVLVCWRSLDSLVFLCISHRFVVSFSLVYNCNV</sequence>
<protein>
    <recommendedName>
        <fullName evidence="3">Cyclin C-terminal domain-containing protein</fullName>
    </recommendedName>
</protein>
<name>A0A498I0S8_MALDO</name>
<organism evidence="1 2">
    <name type="scientific">Malus domestica</name>
    <name type="common">Apple</name>
    <name type="synonym">Pyrus malus</name>
    <dbReference type="NCBI Taxonomy" id="3750"/>
    <lineage>
        <taxon>Eukaryota</taxon>
        <taxon>Viridiplantae</taxon>
        <taxon>Streptophyta</taxon>
        <taxon>Embryophyta</taxon>
        <taxon>Tracheophyta</taxon>
        <taxon>Spermatophyta</taxon>
        <taxon>Magnoliopsida</taxon>
        <taxon>eudicotyledons</taxon>
        <taxon>Gunneridae</taxon>
        <taxon>Pentapetalae</taxon>
        <taxon>rosids</taxon>
        <taxon>fabids</taxon>
        <taxon>Rosales</taxon>
        <taxon>Rosaceae</taxon>
        <taxon>Amygdaloideae</taxon>
        <taxon>Maleae</taxon>
        <taxon>Malus</taxon>
    </lineage>
</organism>
<reference evidence="1 2" key="1">
    <citation type="submission" date="2018-10" db="EMBL/GenBank/DDBJ databases">
        <title>A high-quality apple genome assembly.</title>
        <authorList>
            <person name="Hu J."/>
        </authorList>
    </citation>
    <scope>NUCLEOTIDE SEQUENCE [LARGE SCALE GENOMIC DNA]</scope>
    <source>
        <strain evidence="2">cv. HFTH1</strain>
        <tissue evidence="1">Young leaf</tissue>
    </source>
</reference>
<keyword evidence="2" id="KW-1185">Reference proteome</keyword>
<evidence type="ECO:0000313" key="2">
    <source>
        <dbReference type="Proteomes" id="UP000290289"/>
    </source>
</evidence>
<gene>
    <name evidence="1" type="ORF">DVH24_030198</name>
</gene>
<dbReference type="AlphaFoldDB" id="A0A498I0S8"/>
<proteinExistence type="predicted"/>
<dbReference type="EMBL" id="RDQH01000341">
    <property type="protein sequence ID" value="RXH75477.1"/>
    <property type="molecule type" value="Genomic_DNA"/>
</dbReference>
<evidence type="ECO:0008006" key="3">
    <source>
        <dbReference type="Google" id="ProtNLM"/>
    </source>
</evidence>
<dbReference type="STRING" id="3750.A0A498I0S8"/>
<evidence type="ECO:0000313" key="1">
    <source>
        <dbReference type="EMBL" id="RXH75477.1"/>
    </source>
</evidence>
<accession>A0A498I0S8</accession>
<comment type="caution">
    <text evidence="1">The sequence shown here is derived from an EMBL/GenBank/DDBJ whole genome shotgun (WGS) entry which is preliminary data.</text>
</comment>
<dbReference type="Proteomes" id="UP000290289">
    <property type="component" value="Chromosome 15"/>
</dbReference>